<name>A0A1X2IWY7_9FUNG</name>
<dbReference type="PRINTS" id="PR00633">
    <property type="entry name" value="RCCNDNSATION"/>
</dbReference>
<evidence type="ECO:0000256" key="5">
    <source>
        <dbReference type="PROSITE-ProRule" id="PRU00146"/>
    </source>
</evidence>
<keyword evidence="4" id="KW-0862">Zinc</keyword>
<evidence type="ECO:0000259" key="8">
    <source>
        <dbReference type="PROSITE" id="PS50016"/>
    </source>
</evidence>
<feature type="repeat" description="RCC1" evidence="6">
    <location>
        <begin position="125"/>
        <end position="176"/>
    </location>
</feature>
<evidence type="ECO:0000256" key="7">
    <source>
        <dbReference type="SAM" id="MobiDB-lite"/>
    </source>
</evidence>
<dbReference type="InterPro" id="IPR001965">
    <property type="entry name" value="Znf_PHD"/>
</dbReference>
<evidence type="ECO:0000256" key="4">
    <source>
        <dbReference type="ARBA" id="ARBA00022833"/>
    </source>
</evidence>
<gene>
    <name evidence="9" type="ORF">BCR42DRAFT_487496</name>
</gene>
<dbReference type="PANTHER" id="PTHR46207">
    <property type="entry name" value="PROTEIN RCC2"/>
    <property type="match status" value="1"/>
</dbReference>
<dbReference type="GO" id="GO:0031267">
    <property type="term" value="F:small GTPase binding"/>
    <property type="evidence" value="ECO:0007669"/>
    <property type="project" value="TreeGrafter"/>
</dbReference>
<dbReference type="AlphaFoldDB" id="A0A1X2IWY7"/>
<evidence type="ECO:0000256" key="6">
    <source>
        <dbReference type="PROSITE-ProRule" id="PRU00235"/>
    </source>
</evidence>
<evidence type="ECO:0000313" key="9">
    <source>
        <dbReference type="EMBL" id="ORZ23543.1"/>
    </source>
</evidence>
<dbReference type="InterPro" id="IPR013083">
    <property type="entry name" value="Znf_RING/FYVE/PHD"/>
</dbReference>
<dbReference type="Pfam" id="PF00628">
    <property type="entry name" value="PHD"/>
    <property type="match status" value="1"/>
</dbReference>
<feature type="repeat" description="RCC1" evidence="6">
    <location>
        <begin position="241"/>
        <end position="296"/>
    </location>
</feature>
<dbReference type="OrthoDB" id="5370059at2759"/>
<dbReference type="SMART" id="SM00249">
    <property type="entry name" value="PHD"/>
    <property type="match status" value="1"/>
</dbReference>
<dbReference type="InterPro" id="IPR011011">
    <property type="entry name" value="Znf_FYVE_PHD"/>
</dbReference>
<protein>
    <submittedName>
        <fullName evidence="9">Regulator of chromosome condensation 1/beta-lactamase-inhibitor protein II</fullName>
    </submittedName>
</protein>
<organism evidence="9 10">
    <name type="scientific">Absidia repens</name>
    <dbReference type="NCBI Taxonomy" id="90262"/>
    <lineage>
        <taxon>Eukaryota</taxon>
        <taxon>Fungi</taxon>
        <taxon>Fungi incertae sedis</taxon>
        <taxon>Mucoromycota</taxon>
        <taxon>Mucoromycotina</taxon>
        <taxon>Mucoromycetes</taxon>
        <taxon>Mucorales</taxon>
        <taxon>Cunninghamellaceae</taxon>
        <taxon>Absidia</taxon>
    </lineage>
</organism>
<dbReference type="PANTHER" id="PTHR46207:SF1">
    <property type="entry name" value="PROTEIN RCC2"/>
    <property type="match status" value="1"/>
</dbReference>
<dbReference type="SUPFAM" id="SSF50985">
    <property type="entry name" value="RCC1/BLIP-II"/>
    <property type="match status" value="1"/>
</dbReference>
<evidence type="ECO:0000256" key="3">
    <source>
        <dbReference type="ARBA" id="ARBA00022771"/>
    </source>
</evidence>
<evidence type="ECO:0000313" key="10">
    <source>
        <dbReference type="Proteomes" id="UP000193560"/>
    </source>
</evidence>
<keyword evidence="10" id="KW-1185">Reference proteome</keyword>
<dbReference type="EMBL" id="MCGE01000003">
    <property type="protein sequence ID" value="ORZ23543.1"/>
    <property type="molecule type" value="Genomic_DNA"/>
</dbReference>
<dbReference type="GO" id="GO:0016020">
    <property type="term" value="C:membrane"/>
    <property type="evidence" value="ECO:0007669"/>
    <property type="project" value="TreeGrafter"/>
</dbReference>
<dbReference type="SUPFAM" id="SSF57903">
    <property type="entry name" value="FYVE/PHD zinc finger"/>
    <property type="match status" value="1"/>
</dbReference>
<keyword evidence="1" id="KW-0479">Metal-binding</keyword>
<dbReference type="InterPro" id="IPR000408">
    <property type="entry name" value="Reg_chr_condens"/>
</dbReference>
<evidence type="ECO:0000256" key="1">
    <source>
        <dbReference type="ARBA" id="ARBA00022723"/>
    </source>
</evidence>
<feature type="region of interest" description="Disordered" evidence="7">
    <location>
        <begin position="470"/>
        <end position="493"/>
    </location>
</feature>
<dbReference type="Gene3D" id="2.130.10.30">
    <property type="entry name" value="Regulator of chromosome condensation 1/beta-lactamase-inhibitor protein II"/>
    <property type="match status" value="2"/>
</dbReference>
<reference evidence="9 10" key="1">
    <citation type="submission" date="2016-07" db="EMBL/GenBank/DDBJ databases">
        <title>Pervasive Adenine N6-methylation of Active Genes in Fungi.</title>
        <authorList>
            <consortium name="DOE Joint Genome Institute"/>
            <person name="Mondo S.J."/>
            <person name="Dannebaum R.O."/>
            <person name="Kuo R.C."/>
            <person name="Labutti K."/>
            <person name="Haridas S."/>
            <person name="Kuo A."/>
            <person name="Salamov A."/>
            <person name="Ahrendt S.R."/>
            <person name="Lipzen A."/>
            <person name="Sullivan W."/>
            <person name="Andreopoulos W.B."/>
            <person name="Clum A."/>
            <person name="Lindquist E."/>
            <person name="Daum C."/>
            <person name="Ramamoorthy G.K."/>
            <person name="Gryganskyi A."/>
            <person name="Culley D."/>
            <person name="Magnuson J.K."/>
            <person name="James T.Y."/>
            <person name="O'Malley M.A."/>
            <person name="Stajich J.E."/>
            <person name="Spatafora J.W."/>
            <person name="Visel A."/>
            <person name="Grigoriev I.V."/>
        </authorList>
    </citation>
    <scope>NUCLEOTIDE SEQUENCE [LARGE SCALE GENOMIC DNA]</scope>
    <source>
        <strain evidence="9 10">NRRL 1336</strain>
    </source>
</reference>
<dbReference type="GO" id="GO:0008270">
    <property type="term" value="F:zinc ion binding"/>
    <property type="evidence" value="ECO:0007669"/>
    <property type="project" value="UniProtKB-KW"/>
</dbReference>
<comment type="caution">
    <text evidence="9">The sequence shown here is derived from an EMBL/GenBank/DDBJ whole genome shotgun (WGS) entry which is preliminary data.</text>
</comment>
<accession>A0A1X2IWY7</accession>
<dbReference type="PROSITE" id="PS50012">
    <property type="entry name" value="RCC1_3"/>
    <property type="match status" value="5"/>
</dbReference>
<dbReference type="STRING" id="90262.A0A1X2IWY7"/>
<dbReference type="InterPro" id="IPR009091">
    <property type="entry name" value="RCC1/BLIP-II"/>
</dbReference>
<evidence type="ECO:0000256" key="2">
    <source>
        <dbReference type="ARBA" id="ARBA00022737"/>
    </source>
</evidence>
<feature type="repeat" description="RCC1" evidence="6">
    <location>
        <begin position="177"/>
        <end position="240"/>
    </location>
</feature>
<feature type="repeat" description="RCC1" evidence="6">
    <location>
        <begin position="349"/>
        <end position="403"/>
    </location>
</feature>
<dbReference type="PROSITE" id="PS00626">
    <property type="entry name" value="RCC1_2"/>
    <property type="match status" value="2"/>
</dbReference>
<dbReference type="CDD" id="cd15545">
    <property type="entry name" value="PHD_BAZ2A_like"/>
    <property type="match status" value="1"/>
</dbReference>
<keyword evidence="2" id="KW-0677">Repeat</keyword>
<dbReference type="InterPro" id="IPR019787">
    <property type="entry name" value="Znf_PHD-finger"/>
</dbReference>
<keyword evidence="3 5" id="KW-0863">Zinc-finger</keyword>
<sequence length="493" mass="53018">MTSEDTDSKKLLIFGTTAWDIINRKGKGEKKEEEILLGPNLVRELVDVKVKKAVTGPVSCHSFVITNEGQVWTFGRNERGQLGLGHKDTIPFPVNVSQQIDALKNEKIVAGATGRNHSLLVTAAGEVFAAGDNKLGQLGLSSLTDQTTFQKVTNLGKVTVVDVACGADFSLAIDDKGQIYAFGSMEYGQLGNGADGQYIKSAGQMGTHPQPQPLLVKSLAERKITAIACGANHSLALDDEGYVYSWGFGGLGRLGHGEQKDLSIPKVIPNLASVHELSRATQIACGASCSLALDGNKQMLLWGKWKNTGDGSSGQPWMAPRYLYDLNGWNLRQIAAGGSSLFALADDEMTTIAWGQVQNGELGFGEDSTVKTATKPQKVEPLEGIKPLQVSCGLGHTLLIVKADDELVPNLPKWPQLPETDDLCVKCHKEENDEQLLLCDKCDSPMHTYCADPPLDSIPEGEWYCDTCHPPASSKKRSADGAQVSGNKKSKSN</sequence>
<dbReference type="InterPro" id="IPR028641">
    <property type="entry name" value="RCC2"/>
</dbReference>
<dbReference type="PROSITE" id="PS50016">
    <property type="entry name" value="ZF_PHD_2"/>
    <property type="match status" value="1"/>
</dbReference>
<feature type="domain" description="PHD-type" evidence="8">
    <location>
        <begin position="421"/>
        <end position="471"/>
    </location>
</feature>
<dbReference type="Gene3D" id="3.30.40.10">
    <property type="entry name" value="Zinc/RING finger domain, C3HC4 (zinc finger)"/>
    <property type="match status" value="1"/>
</dbReference>
<proteinExistence type="predicted"/>
<dbReference type="Proteomes" id="UP000193560">
    <property type="component" value="Unassembled WGS sequence"/>
</dbReference>
<feature type="repeat" description="RCC1" evidence="6">
    <location>
        <begin position="69"/>
        <end position="124"/>
    </location>
</feature>
<dbReference type="InterPro" id="IPR058923">
    <property type="entry name" value="RCC1-like_dom"/>
</dbReference>
<dbReference type="Pfam" id="PF25390">
    <property type="entry name" value="WD40_RLD"/>
    <property type="match status" value="1"/>
</dbReference>